<dbReference type="Pfam" id="PF00128">
    <property type="entry name" value="Alpha-amylase"/>
    <property type="match status" value="1"/>
</dbReference>
<keyword evidence="3" id="KW-0732">Signal</keyword>
<dbReference type="Gene3D" id="2.60.40.1180">
    <property type="entry name" value="Golgi alpha-mannosidase II"/>
    <property type="match status" value="1"/>
</dbReference>
<evidence type="ECO:0000313" key="6">
    <source>
        <dbReference type="Proteomes" id="UP001560573"/>
    </source>
</evidence>
<dbReference type="Pfam" id="PF09087">
    <property type="entry name" value="Cyc-maltodext_N"/>
    <property type="match status" value="1"/>
</dbReference>
<dbReference type="InterPro" id="IPR017853">
    <property type="entry name" value="GH"/>
</dbReference>
<evidence type="ECO:0000313" key="5">
    <source>
        <dbReference type="EMBL" id="MEX6689077.1"/>
    </source>
</evidence>
<feature type="chain" id="PRO_5047379871" evidence="3">
    <location>
        <begin position="21"/>
        <end position="621"/>
    </location>
</feature>
<evidence type="ECO:0000256" key="3">
    <source>
        <dbReference type="SAM" id="SignalP"/>
    </source>
</evidence>
<accession>A0ABV3ZGU9</accession>
<gene>
    <name evidence="5" type="ORF">QTN47_16330</name>
</gene>
<dbReference type="SUPFAM" id="SSF51011">
    <property type="entry name" value="Glycosyl hydrolase domain"/>
    <property type="match status" value="1"/>
</dbReference>
<dbReference type="EMBL" id="JAULBC010000005">
    <property type="protein sequence ID" value="MEX6689077.1"/>
    <property type="molecule type" value="Genomic_DNA"/>
</dbReference>
<dbReference type="GO" id="GO:0016787">
    <property type="term" value="F:hydrolase activity"/>
    <property type="evidence" value="ECO:0007669"/>
    <property type="project" value="UniProtKB-KW"/>
</dbReference>
<dbReference type="InterPro" id="IPR006047">
    <property type="entry name" value="GH13_cat_dom"/>
</dbReference>
<comment type="caution">
    <text evidence="5">The sequence shown here is derived from an EMBL/GenBank/DDBJ whole genome shotgun (WGS) entry which is preliminary data.</text>
</comment>
<feature type="domain" description="Glycosyl hydrolase family 13 catalytic" evidence="4">
    <location>
        <begin position="136"/>
        <end position="533"/>
    </location>
</feature>
<dbReference type="InterPro" id="IPR019492">
    <property type="entry name" value="Cyclo-malto-dextrinase_C"/>
</dbReference>
<dbReference type="Gene3D" id="3.20.20.80">
    <property type="entry name" value="Glycosidases"/>
    <property type="match status" value="1"/>
</dbReference>
<sequence>MKRKIVFFIAFVFIISQVHVGAQSIAALDRVEPMNWFTGMKNQQLQLLVHGNNIASRAISINYPGVQLVKVNKVENPNYLFIDLNINASAKPGKFDISFSSNQKKEKKLTYAYELKEKNTSTNRAQGVTNKDFIYLLMPDRFSNGDKTNDIVKGMKETTLNRDSMYYRHGGDIEGVMNHLDYLKDLGVTAIWMTPEIENDQPQASYHGYAGTDFYKIDPRYGTNELYKSYVEKCHSIGLKVIKDVVPNHCGNEHWFMKDMPMKDWVHPWPKYTQTTYKDQPAMDPYRSDIDWKLQVDGWFVPTMPDMNESNPYVATYLTQNYLWWIEYAGVDGFRIDTYPYNDLKFMASWMTAVKTEYPNFSIFGEALVNSVVSQAFYCEGNMINQGFDTKLPGVTDVAVKEGIYETLNGKFGWTSGASKLYSVLSEDFVYKDPTRNLLFMDNHDMSRYYSMVGEDLAKYKIGLSILLTTRGIPQMYYGTEILMKNFSNPDGLVRFDFKGGWEGDKENKFTAEGRTAQENDAFNFVRTLANYRKNNEVLQTGKLMQYVPEDGVYVYFRYNDQKTVMVIANPEEKEHTITTARFEQRTKGFTQATNIVSGDNITIAEKITIPAKTSWVLELK</sequence>
<dbReference type="PANTHER" id="PTHR10357">
    <property type="entry name" value="ALPHA-AMYLASE FAMILY MEMBER"/>
    <property type="match status" value="1"/>
</dbReference>
<organism evidence="5 6">
    <name type="scientific">Danxiaibacter flavus</name>
    <dbReference type="NCBI Taxonomy" id="3049108"/>
    <lineage>
        <taxon>Bacteria</taxon>
        <taxon>Pseudomonadati</taxon>
        <taxon>Bacteroidota</taxon>
        <taxon>Chitinophagia</taxon>
        <taxon>Chitinophagales</taxon>
        <taxon>Chitinophagaceae</taxon>
        <taxon>Danxiaibacter</taxon>
    </lineage>
</organism>
<evidence type="ECO:0000256" key="1">
    <source>
        <dbReference type="ARBA" id="ARBA00022801"/>
    </source>
</evidence>
<keyword evidence="6" id="KW-1185">Reference proteome</keyword>
<dbReference type="PANTHER" id="PTHR10357:SF210">
    <property type="entry name" value="MALTODEXTRIN GLUCOSIDASE"/>
    <property type="match status" value="1"/>
</dbReference>
<name>A0ABV3ZGU9_9BACT</name>
<dbReference type="CDD" id="cd11340">
    <property type="entry name" value="AmyAc_bac_CMD_like_3"/>
    <property type="match status" value="1"/>
</dbReference>
<protein>
    <submittedName>
        <fullName evidence="5">Glycoside hydrolase family 13 protein</fullName>
    </submittedName>
</protein>
<dbReference type="SMART" id="SM00642">
    <property type="entry name" value="Aamy"/>
    <property type="match status" value="1"/>
</dbReference>
<dbReference type="RefSeq" id="WP_369330485.1">
    <property type="nucleotide sequence ID" value="NZ_JAULBC010000005.1"/>
</dbReference>
<dbReference type="Gene3D" id="2.60.40.10">
    <property type="entry name" value="Immunoglobulins"/>
    <property type="match status" value="1"/>
</dbReference>
<dbReference type="InterPro" id="IPR013783">
    <property type="entry name" value="Ig-like_fold"/>
</dbReference>
<dbReference type="InterPro" id="IPR013780">
    <property type="entry name" value="Glyco_hydro_b"/>
</dbReference>
<dbReference type="Pfam" id="PF10438">
    <property type="entry name" value="Cyc-maltodext_C"/>
    <property type="match status" value="1"/>
</dbReference>
<keyword evidence="1 5" id="KW-0378">Hydrolase</keyword>
<evidence type="ECO:0000259" key="4">
    <source>
        <dbReference type="SMART" id="SM00642"/>
    </source>
</evidence>
<feature type="signal peptide" evidence="3">
    <location>
        <begin position="1"/>
        <end position="20"/>
    </location>
</feature>
<dbReference type="SUPFAM" id="SSF51445">
    <property type="entry name" value="(Trans)glycosidases"/>
    <property type="match status" value="1"/>
</dbReference>
<dbReference type="InterPro" id="IPR014756">
    <property type="entry name" value="Ig_E-set"/>
</dbReference>
<evidence type="ECO:0000256" key="2">
    <source>
        <dbReference type="ARBA" id="ARBA00023295"/>
    </source>
</evidence>
<dbReference type="Proteomes" id="UP001560573">
    <property type="component" value="Unassembled WGS sequence"/>
</dbReference>
<reference evidence="5 6" key="1">
    <citation type="submission" date="2023-07" db="EMBL/GenBank/DDBJ databases">
        <authorList>
            <person name="Lian W.-H."/>
        </authorList>
    </citation>
    <scope>NUCLEOTIDE SEQUENCE [LARGE SCALE GENOMIC DNA]</scope>
    <source>
        <strain evidence="5 6">SYSU DXS3180</strain>
    </source>
</reference>
<dbReference type="InterPro" id="IPR015171">
    <property type="entry name" value="Cyc-maltodext_N"/>
</dbReference>
<proteinExistence type="predicted"/>
<keyword evidence="2" id="KW-0326">Glycosidase</keyword>
<dbReference type="SUPFAM" id="SSF81296">
    <property type="entry name" value="E set domains"/>
    <property type="match status" value="1"/>
</dbReference>